<name>A0A6J2B9Z5_ZALCA</name>
<dbReference type="AlphaFoldDB" id="A0A6J2B9Z5"/>
<keyword evidence="3" id="KW-0472">Membrane</keyword>
<feature type="region of interest" description="Disordered" evidence="1">
    <location>
        <begin position="1"/>
        <end position="130"/>
    </location>
</feature>
<reference evidence="3" key="1">
    <citation type="submission" date="2025-08" db="UniProtKB">
        <authorList>
            <consortium name="RefSeq"/>
        </authorList>
    </citation>
    <scope>IDENTIFICATION</scope>
    <source>
        <tissue evidence="3">Blood</tissue>
    </source>
</reference>
<feature type="compositionally biased region" description="Low complexity" evidence="1">
    <location>
        <begin position="65"/>
        <end position="74"/>
    </location>
</feature>
<evidence type="ECO:0000256" key="1">
    <source>
        <dbReference type="SAM" id="MobiDB-lite"/>
    </source>
</evidence>
<gene>
    <name evidence="3" type="primary">TMEM229B</name>
</gene>
<keyword evidence="2" id="KW-1185">Reference proteome</keyword>
<accession>A0A6J2B9Z5</accession>
<proteinExistence type="predicted"/>
<dbReference type="CTD" id="161145"/>
<organism evidence="2 3">
    <name type="scientific">Zalophus californianus</name>
    <name type="common">California sealion</name>
    <dbReference type="NCBI Taxonomy" id="9704"/>
    <lineage>
        <taxon>Eukaryota</taxon>
        <taxon>Metazoa</taxon>
        <taxon>Chordata</taxon>
        <taxon>Craniata</taxon>
        <taxon>Vertebrata</taxon>
        <taxon>Euteleostomi</taxon>
        <taxon>Mammalia</taxon>
        <taxon>Eutheria</taxon>
        <taxon>Laurasiatheria</taxon>
        <taxon>Carnivora</taxon>
        <taxon>Caniformia</taxon>
        <taxon>Pinnipedia</taxon>
        <taxon>Otariidae</taxon>
        <taxon>Zalophus</taxon>
    </lineage>
</organism>
<feature type="compositionally biased region" description="Low complexity" evidence="1">
    <location>
        <begin position="83"/>
        <end position="93"/>
    </location>
</feature>
<dbReference type="Proteomes" id="UP000515165">
    <property type="component" value="Chromosome 6"/>
</dbReference>
<protein>
    <submittedName>
        <fullName evidence="3">Transmembrane protein 229B isoform X3</fullName>
    </submittedName>
</protein>
<evidence type="ECO:0000313" key="2">
    <source>
        <dbReference type="Proteomes" id="UP000515165"/>
    </source>
</evidence>
<dbReference type="RefSeq" id="XP_027427826.1">
    <property type="nucleotide sequence ID" value="XM_027572025.2"/>
</dbReference>
<sequence length="172" mass="17467">MLAHSGSATPHGPWPSVGGDLQDAHSGRCTRSPHNSCKLGGEGRGLVLSPLLLRTPQLQAGRQGQGPPSSSALQPPAPRPGPREGALPGARGAVDSRRRAAAGRATGSAGQRTQRASGRAGEQGVKPGQRQRACQTRACAVCTASVLWGHMEASGPPAKDQLSPGADACPHC</sequence>
<keyword evidence="3" id="KW-0812">Transmembrane</keyword>
<evidence type="ECO:0000313" key="3">
    <source>
        <dbReference type="RefSeq" id="XP_027427826.1"/>
    </source>
</evidence>
<dbReference type="GeneID" id="113910162"/>